<evidence type="ECO:0000313" key="3">
    <source>
        <dbReference type="Proteomes" id="UP000483432"/>
    </source>
</evidence>
<name>A0A7C9JXL1_9PROT</name>
<dbReference type="EMBL" id="JAAFGW010000142">
    <property type="protein sequence ID" value="NDP48653.1"/>
    <property type="molecule type" value="Genomic_DNA"/>
</dbReference>
<evidence type="ECO:0000256" key="1">
    <source>
        <dbReference type="SAM" id="SignalP"/>
    </source>
</evidence>
<accession>A0A7C9JXL1</accession>
<organism evidence="2 3">
    <name type="scientific">Sulfuriferula multivorans</name>
    <dbReference type="NCBI Taxonomy" id="1559896"/>
    <lineage>
        <taxon>Bacteria</taxon>
        <taxon>Pseudomonadati</taxon>
        <taxon>Pseudomonadota</taxon>
        <taxon>Betaproteobacteria</taxon>
        <taxon>Nitrosomonadales</taxon>
        <taxon>Sulfuricellaceae</taxon>
        <taxon>Sulfuriferula</taxon>
    </lineage>
</organism>
<reference evidence="2 3" key="1">
    <citation type="submission" date="2019-09" db="EMBL/GenBank/DDBJ databases">
        <title>H2 Metabolism Revealed by Metagenomic Analysis in Subglacial Sediment of East Antarctica.</title>
        <authorList>
            <person name="Yang Z."/>
            <person name="Zhang Y."/>
            <person name="Lv Y."/>
            <person name="Yan W."/>
            <person name="Xiao X."/>
            <person name="Sun B."/>
            <person name="Ma H."/>
        </authorList>
    </citation>
    <scope>NUCLEOTIDE SEQUENCE [LARGE SCALE GENOMIC DNA]</scope>
    <source>
        <strain evidence="2">Bin2_2</strain>
    </source>
</reference>
<sequence length="80" mass="8644">MKIGLLILPFVCVVSVAMAAGEAEPVMAPEPSGAAPDDSPAHYHVVNSKQKVLPSGDLRQCLELKTSKEIIRCSETRRKK</sequence>
<feature type="chain" id="PRO_5028827345" evidence="1">
    <location>
        <begin position="20"/>
        <end position="80"/>
    </location>
</feature>
<dbReference type="Proteomes" id="UP000483432">
    <property type="component" value="Unassembled WGS sequence"/>
</dbReference>
<proteinExistence type="predicted"/>
<gene>
    <name evidence="2" type="ORF">GZ085_09750</name>
</gene>
<feature type="signal peptide" evidence="1">
    <location>
        <begin position="1"/>
        <end position="19"/>
    </location>
</feature>
<keyword evidence="1" id="KW-0732">Signal</keyword>
<dbReference type="AlphaFoldDB" id="A0A7C9JXL1"/>
<evidence type="ECO:0000313" key="2">
    <source>
        <dbReference type="EMBL" id="NDP48653.1"/>
    </source>
</evidence>
<comment type="caution">
    <text evidence="2">The sequence shown here is derived from an EMBL/GenBank/DDBJ whole genome shotgun (WGS) entry which is preliminary data.</text>
</comment>
<protein>
    <submittedName>
        <fullName evidence="2">Uncharacterized protein</fullName>
    </submittedName>
</protein>